<gene>
    <name evidence="2" type="ORF">SAMN05421766_104339</name>
</gene>
<organism evidence="2 3">
    <name type="scientific">Zobellia uliginosa</name>
    <dbReference type="NCBI Taxonomy" id="143224"/>
    <lineage>
        <taxon>Bacteria</taxon>
        <taxon>Pseudomonadati</taxon>
        <taxon>Bacteroidota</taxon>
        <taxon>Flavobacteriia</taxon>
        <taxon>Flavobacteriales</taxon>
        <taxon>Flavobacteriaceae</taxon>
        <taxon>Zobellia</taxon>
    </lineage>
</organism>
<name>A0ABY1KVT8_9FLAO</name>
<protein>
    <submittedName>
        <fullName evidence="2">MORN repeat variant</fullName>
    </submittedName>
</protein>
<reference evidence="2 3" key="1">
    <citation type="submission" date="2017-01" db="EMBL/GenBank/DDBJ databases">
        <authorList>
            <person name="Varghese N."/>
            <person name="Submissions S."/>
        </authorList>
    </citation>
    <scope>NUCLEOTIDE SEQUENCE [LARGE SCALE GENOMIC DNA]</scope>
    <source>
        <strain evidence="2 3">DSM 2061</strain>
    </source>
</reference>
<dbReference type="Proteomes" id="UP000185728">
    <property type="component" value="Unassembled WGS sequence"/>
</dbReference>
<dbReference type="InterPro" id="IPR011652">
    <property type="entry name" value="MORN_2"/>
</dbReference>
<dbReference type="PROSITE" id="PS51257">
    <property type="entry name" value="PROKAR_LIPOPROTEIN"/>
    <property type="match status" value="1"/>
</dbReference>
<evidence type="ECO:0000313" key="2">
    <source>
        <dbReference type="EMBL" id="SIS84587.1"/>
    </source>
</evidence>
<evidence type="ECO:0000256" key="1">
    <source>
        <dbReference type="SAM" id="SignalP"/>
    </source>
</evidence>
<proteinExistence type="predicted"/>
<keyword evidence="1" id="KW-0732">Signal</keyword>
<comment type="caution">
    <text evidence="2">The sequence shown here is derived from an EMBL/GenBank/DDBJ whole genome shotgun (WGS) entry which is preliminary data.</text>
</comment>
<evidence type="ECO:0000313" key="3">
    <source>
        <dbReference type="Proteomes" id="UP000185728"/>
    </source>
</evidence>
<sequence length="205" mass="23965">MIKRFFYITLLSALSFASCKESATTEPKVEEAPLVINMQEVLKKDLVLNPIEGKWYYNDRSYNGYSVKFHPNGALGERLGFVDGKREGIAKQWSDHNILRVQANYRHNRLDGVYKTWWENGTLSEKSYYVNGRLHGKQTKWYANGKILKERNLVEGKEEGLQKAWLQNGKLYINYEAKNGRIFGMRRANSCYKLEDEVVVRDKER</sequence>
<accession>A0ABY1KVT8</accession>
<dbReference type="EMBL" id="FTOB01000004">
    <property type="protein sequence ID" value="SIS84587.1"/>
    <property type="molecule type" value="Genomic_DNA"/>
</dbReference>
<dbReference type="SUPFAM" id="SSF82185">
    <property type="entry name" value="Histone H3 K4-specific methyltransferase SET7/9 N-terminal domain"/>
    <property type="match status" value="1"/>
</dbReference>
<feature type="signal peptide" evidence="1">
    <location>
        <begin position="1"/>
        <end position="23"/>
    </location>
</feature>
<dbReference type="Gene3D" id="3.90.930.1">
    <property type="match status" value="1"/>
</dbReference>
<dbReference type="RefSeq" id="WP_076455861.1">
    <property type="nucleotide sequence ID" value="NZ_FTOB01000004.1"/>
</dbReference>
<feature type="chain" id="PRO_5045463775" evidence="1">
    <location>
        <begin position="24"/>
        <end position="205"/>
    </location>
</feature>
<keyword evidence="3" id="KW-1185">Reference proteome</keyword>
<dbReference type="Pfam" id="PF07661">
    <property type="entry name" value="MORN_2"/>
    <property type="match status" value="2"/>
</dbReference>